<comment type="cofactor">
    <cofactor evidence="1">
        <name>L-ascorbate</name>
        <dbReference type="ChEBI" id="CHEBI:38290"/>
    </cofactor>
</comment>
<feature type="domain" description="ShKT" evidence="14">
    <location>
        <begin position="277"/>
        <end position="317"/>
    </location>
</feature>
<comment type="similarity">
    <text evidence="3">Belongs to the P4HA family.</text>
</comment>
<accession>A0A0D9UXE1</accession>
<dbReference type="PANTHER" id="PTHR10869">
    <property type="entry name" value="PROLYL 4-HYDROXYLASE ALPHA SUBUNIT"/>
    <property type="match status" value="1"/>
</dbReference>
<dbReference type="PANTHER" id="PTHR10869:SF148">
    <property type="entry name" value="PROCOLLAGEN-PROLINE 4-DIOXYGENASE"/>
    <property type="match status" value="1"/>
</dbReference>
<comment type="subcellular location">
    <subcellularLocation>
        <location evidence="2">Endoplasmic reticulum membrane</location>
        <topology evidence="2">Single-pass type II membrane protein</topology>
    </subcellularLocation>
</comment>
<dbReference type="FunFam" id="2.60.120.620:FF:000030">
    <property type="entry name" value="Proline HYdroxylase"/>
    <property type="match status" value="1"/>
</dbReference>
<keyword evidence="8" id="KW-0735">Signal-anchor</keyword>
<dbReference type="GO" id="GO:0005789">
    <property type="term" value="C:endoplasmic reticulum membrane"/>
    <property type="evidence" value="ECO:0007669"/>
    <property type="project" value="UniProtKB-SubCell"/>
</dbReference>
<evidence type="ECO:0000256" key="9">
    <source>
        <dbReference type="ARBA" id="ARBA00022989"/>
    </source>
</evidence>
<evidence type="ECO:0000256" key="3">
    <source>
        <dbReference type="ARBA" id="ARBA00006511"/>
    </source>
</evidence>
<dbReference type="Gramene" id="LPERR01G04500.1">
    <property type="protein sequence ID" value="LPERR01G04500.1"/>
    <property type="gene ID" value="LPERR01G04500"/>
</dbReference>
<keyword evidence="12" id="KW-0472">Membrane</keyword>
<evidence type="ECO:0000256" key="10">
    <source>
        <dbReference type="ARBA" id="ARBA00023002"/>
    </source>
</evidence>
<dbReference type="GO" id="GO:0004656">
    <property type="term" value="F:procollagen-proline 4-dioxygenase activity"/>
    <property type="evidence" value="ECO:0007669"/>
    <property type="project" value="UniProtKB-EC"/>
</dbReference>
<evidence type="ECO:0000256" key="13">
    <source>
        <dbReference type="ARBA" id="ARBA00049169"/>
    </source>
</evidence>
<keyword evidence="10" id="KW-0560">Oxidoreductase</keyword>
<proteinExistence type="inferred from homology"/>
<evidence type="ECO:0000313" key="15">
    <source>
        <dbReference type="EnsemblPlants" id="LPERR01G04500.1"/>
    </source>
</evidence>
<dbReference type="EC" id="1.14.11.2" evidence="4"/>
<evidence type="ECO:0000313" key="16">
    <source>
        <dbReference type="Proteomes" id="UP000032180"/>
    </source>
</evidence>
<dbReference type="SMART" id="SM00702">
    <property type="entry name" value="P4Hc"/>
    <property type="match status" value="1"/>
</dbReference>
<dbReference type="EnsemblPlants" id="LPERR01G04500.1">
    <property type="protein sequence ID" value="LPERR01G04500.1"/>
    <property type="gene ID" value="LPERR01G04500"/>
</dbReference>
<dbReference type="InterPro" id="IPR006620">
    <property type="entry name" value="Pro_4_hyd_alph"/>
</dbReference>
<dbReference type="HOGENOM" id="CLU_058132_5_0_1"/>
<dbReference type="eggNOG" id="KOG1591">
    <property type="taxonomic scope" value="Eukaryota"/>
</dbReference>
<evidence type="ECO:0000256" key="4">
    <source>
        <dbReference type="ARBA" id="ARBA00012269"/>
    </source>
</evidence>
<reference evidence="15 16" key="1">
    <citation type="submission" date="2012-08" db="EMBL/GenBank/DDBJ databases">
        <title>Oryza genome evolution.</title>
        <authorList>
            <person name="Wing R.A."/>
        </authorList>
    </citation>
    <scope>NUCLEOTIDE SEQUENCE</scope>
</reference>
<dbReference type="GO" id="GO:0005506">
    <property type="term" value="F:iron ion binding"/>
    <property type="evidence" value="ECO:0007669"/>
    <property type="project" value="InterPro"/>
</dbReference>
<keyword evidence="7" id="KW-0223">Dioxygenase</keyword>
<dbReference type="Proteomes" id="UP000032180">
    <property type="component" value="Chromosome 1"/>
</dbReference>
<evidence type="ECO:0000256" key="8">
    <source>
        <dbReference type="ARBA" id="ARBA00022968"/>
    </source>
</evidence>
<evidence type="ECO:0000256" key="11">
    <source>
        <dbReference type="ARBA" id="ARBA00023004"/>
    </source>
</evidence>
<keyword evidence="6" id="KW-0479">Metal-binding</keyword>
<dbReference type="STRING" id="77586.A0A0D9UXE1"/>
<evidence type="ECO:0000256" key="6">
    <source>
        <dbReference type="ARBA" id="ARBA00022723"/>
    </source>
</evidence>
<evidence type="ECO:0000256" key="5">
    <source>
        <dbReference type="ARBA" id="ARBA00022692"/>
    </source>
</evidence>
<evidence type="ECO:0000256" key="2">
    <source>
        <dbReference type="ARBA" id="ARBA00004648"/>
    </source>
</evidence>
<evidence type="ECO:0000256" key="1">
    <source>
        <dbReference type="ARBA" id="ARBA00001961"/>
    </source>
</evidence>
<dbReference type="InterPro" id="IPR045054">
    <property type="entry name" value="P4HA-like"/>
</dbReference>
<reference evidence="16" key="2">
    <citation type="submission" date="2013-12" db="EMBL/GenBank/DDBJ databases">
        <authorList>
            <person name="Yu Y."/>
            <person name="Lee S."/>
            <person name="de Baynast K."/>
            <person name="Wissotski M."/>
            <person name="Liu L."/>
            <person name="Talag J."/>
            <person name="Goicoechea J."/>
            <person name="Angelova A."/>
            <person name="Jetty R."/>
            <person name="Kudrna D."/>
            <person name="Golser W."/>
            <person name="Rivera L."/>
            <person name="Zhang J."/>
            <person name="Wing R."/>
        </authorList>
    </citation>
    <scope>NUCLEOTIDE SEQUENCE</scope>
</reference>
<comment type="catalytic activity">
    <reaction evidence="13">
        <text>L-prolyl-[collagen] + 2-oxoglutarate + O2 = trans-4-hydroxy-L-prolyl-[collagen] + succinate + CO2</text>
        <dbReference type="Rhea" id="RHEA:18945"/>
        <dbReference type="Rhea" id="RHEA-COMP:11676"/>
        <dbReference type="Rhea" id="RHEA-COMP:11680"/>
        <dbReference type="ChEBI" id="CHEBI:15379"/>
        <dbReference type="ChEBI" id="CHEBI:16526"/>
        <dbReference type="ChEBI" id="CHEBI:16810"/>
        <dbReference type="ChEBI" id="CHEBI:30031"/>
        <dbReference type="ChEBI" id="CHEBI:50342"/>
        <dbReference type="ChEBI" id="CHEBI:61965"/>
        <dbReference type="EC" id="1.14.11.2"/>
    </reaction>
</comment>
<dbReference type="InterPro" id="IPR003582">
    <property type="entry name" value="ShKT_dom"/>
</dbReference>
<keyword evidence="9" id="KW-1133">Transmembrane helix</keyword>
<keyword evidence="5" id="KW-0812">Transmembrane</keyword>
<dbReference type="Gene3D" id="2.60.120.620">
    <property type="entry name" value="q2cbj1_9rhob like domain"/>
    <property type="match status" value="1"/>
</dbReference>
<protein>
    <recommendedName>
        <fullName evidence="4">procollagen-proline 4-dioxygenase</fullName>
        <ecNumber evidence="4">1.14.11.2</ecNumber>
    </recommendedName>
</protein>
<sequence length="317" mass="34822">MQARRVKTGGREEGSMGFGIEAVVVLVAAWLATAPPCALASSRRFNASIRQENLVNSTSGSTAATSGVFDPSKSKRLSWHPRVFLYEGFLSDMECGHLVSMARGNMKPSSVVTDGDSNSSYNNIEDTVVSKIEDRISLWSFLPKEYGESIQVFKYGVNKSDSVKDEPKSGNGSHRLVTILMYVSDVKQGGETVFPRSEMKDAQAKEGALSQCSGYAVRPAKGNAILLFNLKPDGEPDKDSQYEECSVLEGEKWLAIKHIHLRKNDYPKSSLASEDECTDEDDRCVSWAASGECDRNPVFMMGSPDYYGSCRKSCRVC</sequence>
<dbReference type="SMART" id="SM00254">
    <property type="entry name" value="ShKT"/>
    <property type="match status" value="1"/>
</dbReference>
<organism evidence="15 16">
    <name type="scientific">Leersia perrieri</name>
    <dbReference type="NCBI Taxonomy" id="77586"/>
    <lineage>
        <taxon>Eukaryota</taxon>
        <taxon>Viridiplantae</taxon>
        <taxon>Streptophyta</taxon>
        <taxon>Embryophyta</taxon>
        <taxon>Tracheophyta</taxon>
        <taxon>Spermatophyta</taxon>
        <taxon>Magnoliopsida</taxon>
        <taxon>Liliopsida</taxon>
        <taxon>Poales</taxon>
        <taxon>Poaceae</taxon>
        <taxon>BOP clade</taxon>
        <taxon>Oryzoideae</taxon>
        <taxon>Oryzeae</taxon>
        <taxon>Oryzinae</taxon>
        <taxon>Leersia</taxon>
    </lineage>
</organism>
<evidence type="ECO:0000259" key="14">
    <source>
        <dbReference type="PROSITE" id="PS51670"/>
    </source>
</evidence>
<dbReference type="PROSITE" id="PS51670">
    <property type="entry name" value="SHKT"/>
    <property type="match status" value="1"/>
</dbReference>
<name>A0A0D9UXE1_9ORYZ</name>
<dbReference type="AlphaFoldDB" id="A0A0D9UXE1"/>
<keyword evidence="16" id="KW-1185">Reference proteome</keyword>
<reference evidence="15" key="3">
    <citation type="submission" date="2015-04" db="UniProtKB">
        <authorList>
            <consortium name="EnsemblPlants"/>
        </authorList>
    </citation>
    <scope>IDENTIFICATION</scope>
</reference>
<evidence type="ECO:0000256" key="7">
    <source>
        <dbReference type="ARBA" id="ARBA00022964"/>
    </source>
</evidence>
<evidence type="ECO:0000256" key="12">
    <source>
        <dbReference type="ARBA" id="ARBA00023136"/>
    </source>
</evidence>
<dbReference type="GO" id="GO:0031418">
    <property type="term" value="F:L-ascorbic acid binding"/>
    <property type="evidence" value="ECO:0007669"/>
    <property type="project" value="InterPro"/>
</dbReference>
<keyword evidence="11" id="KW-0408">Iron</keyword>